<dbReference type="InterPro" id="IPR029071">
    <property type="entry name" value="Ubiquitin-like_domsf"/>
</dbReference>
<dbReference type="Proteomes" id="UP000695022">
    <property type="component" value="Unplaced"/>
</dbReference>
<dbReference type="CDD" id="cd01612">
    <property type="entry name" value="Ubl_ATG12"/>
    <property type="match status" value="1"/>
</dbReference>
<dbReference type="GeneID" id="106808761"/>
<dbReference type="PANTHER" id="PTHR13385">
    <property type="entry name" value="AUTOPHAGY PROTEIN 12"/>
    <property type="match status" value="1"/>
</dbReference>
<dbReference type="InterPro" id="IPR007242">
    <property type="entry name" value="Atg12"/>
</dbReference>
<dbReference type="Pfam" id="PF04110">
    <property type="entry name" value="APG12"/>
    <property type="match status" value="1"/>
</dbReference>
<keyword evidence="2 4" id="KW-0833">Ubl conjugation pathway</keyword>
<feature type="region of interest" description="Disordered" evidence="5">
    <location>
        <begin position="1"/>
        <end position="47"/>
    </location>
</feature>
<keyword evidence="6" id="KW-1185">Reference proteome</keyword>
<comment type="subunit">
    <text evidence="4">Forms a conjugate with ATG5.</text>
</comment>
<name>A0ABM1E4H0_PRICU</name>
<evidence type="ECO:0000313" key="7">
    <source>
        <dbReference type="RefSeq" id="XP_014667091.1"/>
    </source>
</evidence>
<accession>A0ABM1E4H0</accession>
<comment type="function">
    <text evidence="4">Ubiquitin-like protein involved in autophagic vesicle formation.</text>
</comment>
<keyword evidence="1 4" id="KW-1017">Isopeptide bond</keyword>
<proteinExistence type="inferred from homology"/>
<evidence type="ECO:0000256" key="2">
    <source>
        <dbReference type="ARBA" id="ARBA00022786"/>
    </source>
</evidence>
<evidence type="ECO:0000256" key="5">
    <source>
        <dbReference type="SAM" id="MobiDB-lite"/>
    </source>
</evidence>
<evidence type="ECO:0000313" key="6">
    <source>
        <dbReference type="Proteomes" id="UP000695022"/>
    </source>
</evidence>
<gene>
    <name evidence="7" type="primary">LOC106808761</name>
</gene>
<dbReference type="RefSeq" id="XP_014667091.1">
    <property type="nucleotide sequence ID" value="XM_014811605.1"/>
</dbReference>
<reference evidence="7" key="1">
    <citation type="submission" date="2025-08" db="UniProtKB">
        <authorList>
            <consortium name="RefSeq"/>
        </authorList>
    </citation>
    <scope>IDENTIFICATION</scope>
</reference>
<dbReference type="PANTHER" id="PTHR13385:SF0">
    <property type="entry name" value="UBIQUITIN-LIKE PROTEIN ATG12"/>
    <property type="match status" value="1"/>
</dbReference>
<evidence type="ECO:0000256" key="3">
    <source>
        <dbReference type="ARBA" id="ARBA00023006"/>
    </source>
</evidence>
<evidence type="ECO:0000256" key="1">
    <source>
        <dbReference type="ARBA" id="ARBA00022499"/>
    </source>
</evidence>
<protein>
    <recommendedName>
        <fullName evidence="4">Ubiquitin-like protein ATG12</fullName>
    </recommendedName>
</protein>
<keyword evidence="3 4" id="KW-0072">Autophagy</keyword>
<organism evidence="6 7">
    <name type="scientific">Priapulus caudatus</name>
    <name type="common">Priapulid worm</name>
    <dbReference type="NCBI Taxonomy" id="37621"/>
    <lineage>
        <taxon>Eukaryota</taxon>
        <taxon>Metazoa</taxon>
        <taxon>Ecdysozoa</taxon>
        <taxon>Scalidophora</taxon>
        <taxon>Priapulida</taxon>
        <taxon>Priapulimorpha</taxon>
        <taxon>Priapulimorphida</taxon>
        <taxon>Priapulidae</taxon>
        <taxon>Priapulus</taxon>
    </lineage>
</organism>
<evidence type="ECO:0000256" key="4">
    <source>
        <dbReference type="RuleBase" id="RU361201"/>
    </source>
</evidence>
<comment type="similarity">
    <text evidence="4">Belongs to the ATG12 family.</text>
</comment>
<dbReference type="Gene3D" id="3.10.20.90">
    <property type="entry name" value="Phosphatidylinositol 3-kinase Catalytic Subunit, Chain A, domain 1"/>
    <property type="match status" value="1"/>
</dbReference>
<sequence>MTAMRRYLAVMADTDDGDASSNPKADEETKSEETEEVSVTVDAEKRLEPPTVVEAQPTTQQQSKISILMKAAGDAPILKVRKWAVDPDRTLSTVIDKLNKILKTAEGESVFVYVNQSFAPSPDHKLGTLQQCFGSDGKLVLHYCKSQAWG</sequence>
<dbReference type="SUPFAM" id="SSF54236">
    <property type="entry name" value="Ubiquitin-like"/>
    <property type="match status" value="1"/>
</dbReference>